<name>A0A5P3AFQ3_9RHOB</name>
<dbReference type="PROSITE" id="PS00101">
    <property type="entry name" value="HEXAPEP_TRANSFERASES"/>
    <property type="match status" value="1"/>
</dbReference>
<dbReference type="OrthoDB" id="7545269at2"/>
<evidence type="ECO:0000256" key="2">
    <source>
        <dbReference type="ARBA" id="ARBA00022737"/>
    </source>
</evidence>
<dbReference type="EMBL" id="CP031598">
    <property type="protein sequence ID" value="QEW28207.1"/>
    <property type="molecule type" value="Genomic_DNA"/>
</dbReference>
<proteinExistence type="predicted"/>
<dbReference type="GO" id="GO:0008870">
    <property type="term" value="F:galactoside O-acetyltransferase activity"/>
    <property type="evidence" value="ECO:0007669"/>
    <property type="project" value="UniProtKB-EC"/>
</dbReference>
<dbReference type="InterPro" id="IPR051159">
    <property type="entry name" value="Hexapeptide_acetyltransf"/>
</dbReference>
<dbReference type="PANTHER" id="PTHR23416:SF78">
    <property type="entry name" value="LIPOPOLYSACCHARIDE BIOSYNTHESIS O-ACETYL TRANSFERASE WBBJ-RELATED"/>
    <property type="match status" value="1"/>
</dbReference>
<organism evidence="3 4">
    <name type="scientific">Roseovarius indicus</name>
    <dbReference type="NCBI Taxonomy" id="540747"/>
    <lineage>
        <taxon>Bacteria</taxon>
        <taxon>Pseudomonadati</taxon>
        <taxon>Pseudomonadota</taxon>
        <taxon>Alphaproteobacteria</taxon>
        <taxon>Rhodobacterales</taxon>
        <taxon>Roseobacteraceae</taxon>
        <taxon>Roseovarius</taxon>
    </lineage>
</organism>
<protein>
    <submittedName>
        <fullName evidence="3">Galactoside O-acetyltransferase</fullName>
        <ecNumber evidence="3">2.3.1.18</ecNumber>
    </submittedName>
</protein>
<evidence type="ECO:0000313" key="4">
    <source>
        <dbReference type="Proteomes" id="UP000325785"/>
    </source>
</evidence>
<keyword evidence="3" id="KW-0012">Acyltransferase</keyword>
<keyword evidence="2" id="KW-0677">Repeat</keyword>
<dbReference type="Proteomes" id="UP000325785">
    <property type="component" value="Chromosome"/>
</dbReference>
<dbReference type="RefSeq" id="WP_057818219.1">
    <property type="nucleotide sequence ID" value="NZ_CP031598.1"/>
</dbReference>
<sequence>MSLLEEGYECYREGVFVRRSAESTSFTLGNVVVAKDSQIAIDIKNGATVDIRNLKVNGAAFTTVGENSKVRGMNLQARGAGVQINIGSNFRCGNLLLVAQFGNVDIGDNVLFSHGITIRTSDMHSVFDTKTGERINPPQDVSVSDQVWIGQDVVIGKGARIGRDSIVAARAFVSGTVDENTLVGGTPARVIRRDVTWSRDDAP</sequence>
<dbReference type="KEGG" id="rid:RIdsm_04034"/>
<accession>A0A5P3AFQ3</accession>
<evidence type="ECO:0000313" key="3">
    <source>
        <dbReference type="EMBL" id="QEW28207.1"/>
    </source>
</evidence>
<keyword evidence="1 3" id="KW-0808">Transferase</keyword>
<dbReference type="SUPFAM" id="SSF51161">
    <property type="entry name" value="Trimeric LpxA-like enzymes"/>
    <property type="match status" value="1"/>
</dbReference>
<dbReference type="Gene3D" id="2.160.10.10">
    <property type="entry name" value="Hexapeptide repeat proteins"/>
    <property type="match status" value="1"/>
</dbReference>
<evidence type="ECO:0000256" key="1">
    <source>
        <dbReference type="ARBA" id="ARBA00022679"/>
    </source>
</evidence>
<dbReference type="CDD" id="cd04647">
    <property type="entry name" value="LbH_MAT_like"/>
    <property type="match status" value="1"/>
</dbReference>
<dbReference type="PANTHER" id="PTHR23416">
    <property type="entry name" value="SIALIC ACID SYNTHASE-RELATED"/>
    <property type="match status" value="1"/>
</dbReference>
<dbReference type="InterPro" id="IPR011004">
    <property type="entry name" value="Trimer_LpxA-like_sf"/>
</dbReference>
<dbReference type="EC" id="2.3.1.18" evidence="3"/>
<dbReference type="InterPro" id="IPR018357">
    <property type="entry name" value="Hexapep_transf_CS"/>
</dbReference>
<dbReference type="AlphaFoldDB" id="A0A5P3AFQ3"/>
<gene>
    <name evidence="3" type="primary">lacA</name>
    <name evidence="3" type="ORF">RIdsm_04034</name>
</gene>
<reference evidence="3 4" key="1">
    <citation type="submission" date="2018-08" db="EMBL/GenBank/DDBJ databases">
        <title>Genetic Globetrotter - A new plasmid hitch-hiking vast phylogenetic and geographic distances.</title>
        <authorList>
            <person name="Vollmers J."/>
            <person name="Petersen J."/>
        </authorList>
    </citation>
    <scope>NUCLEOTIDE SEQUENCE [LARGE SCALE GENOMIC DNA]</scope>
    <source>
        <strain evidence="3 4">DSM 26383</strain>
    </source>
</reference>